<feature type="region of interest" description="Disordered" evidence="1">
    <location>
        <begin position="337"/>
        <end position="356"/>
    </location>
</feature>
<protein>
    <submittedName>
        <fullName evidence="2">Uncharacterized protein</fullName>
    </submittedName>
</protein>
<keyword evidence="3" id="KW-1185">Reference proteome</keyword>
<gene>
    <name evidence="2" type="ORF">GSI_01159</name>
</gene>
<dbReference type="OrthoDB" id="2748701at2759"/>
<evidence type="ECO:0000256" key="1">
    <source>
        <dbReference type="SAM" id="MobiDB-lite"/>
    </source>
</evidence>
<reference evidence="2 3" key="1">
    <citation type="journal article" date="2015" name="Sci. Rep.">
        <title>Chromosome-level genome map provides insights into diverse defense mechanisms in the medicinal fungus Ganoderma sinense.</title>
        <authorList>
            <person name="Zhu Y."/>
            <person name="Xu J."/>
            <person name="Sun C."/>
            <person name="Zhou S."/>
            <person name="Xu H."/>
            <person name="Nelson D.R."/>
            <person name="Qian J."/>
            <person name="Song J."/>
            <person name="Luo H."/>
            <person name="Xiang L."/>
            <person name="Li Y."/>
            <person name="Xu Z."/>
            <person name="Ji A."/>
            <person name="Wang L."/>
            <person name="Lu S."/>
            <person name="Hayward A."/>
            <person name="Sun W."/>
            <person name="Li X."/>
            <person name="Schwartz D.C."/>
            <person name="Wang Y."/>
            <person name="Chen S."/>
        </authorList>
    </citation>
    <scope>NUCLEOTIDE SEQUENCE [LARGE SCALE GENOMIC DNA]</scope>
    <source>
        <strain evidence="2 3">ZZ0214-1</strain>
    </source>
</reference>
<dbReference type="EMBL" id="AYKW01000001">
    <property type="protein sequence ID" value="PIL37465.1"/>
    <property type="molecule type" value="Genomic_DNA"/>
</dbReference>
<sequence>MVGDASPYDLATVPTELWRDIIELACTDGGATGRSLILTSKFFHTLANDSRLTSVALFSLDHVQCFLAFVRLRPSEWRNPVRHLYLSFLHEPVISANDESCEKWQSRFTRTMNNFMVLVAPYLRTLTLLQSDRKQLPSFRLDCPMLTELAVWGDISAVVVHSCSGASGPHLPALRRFHFISNEYKARTCLLAPSSWLSTTRLTHLRLSDIDNADEREGFTDTLAGAIGVHMPGSGGSDAVSPQGKGILLPHLRCLWIHGSEWYIASCLEEDWDDGWQLLMPKLREVMKEAERERGMRTLIMERSWRKGRIWALRLWDDWLERMEGLHGCWVESEDEERALEGPDTVKPHEGGQIWD</sequence>
<accession>A0A2G8SUL5</accession>
<feature type="compositionally biased region" description="Basic and acidic residues" evidence="1">
    <location>
        <begin position="339"/>
        <end position="350"/>
    </location>
</feature>
<proteinExistence type="predicted"/>
<name>A0A2G8SUL5_9APHY</name>
<dbReference type="Proteomes" id="UP000230002">
    <property type="component" value="Unassembled WGS sequence"/>
</dbReference>
<evidence type="ECO:0000313" key="2">
    <source>
        <dbReference type="EMBL" id="PIL37465.1"/>
    </source>
</evidence>
<comment type="caution">
    <text evidence="2">The sequence shown here is derived from an EMBL/GenBank/DDBJ whole genome shotgun (WGS) entry which is preliminary data.</text>
</comment>
<organism evidence="2 3">
    <name type="scientific">Ganoderma sinense ZZ0214-1</name>
    <dbReference type="NCBI Taxonomy" id="1077348"/>
    <lineage>
        <taxon>Eukaryota</taxon>
        <taxon>Fungi</taxon>
        <taxon>Dikarya</taxon>
        <taxon>Basidiomycota</taxon>
        <taxon>Agaricomycotina</taxon>
        <taxon>Agaricomycetes</taxon>
        <taxon>Polyporales</taxon>
        <taxon>Polyporaceae</taxon>
        <taxon>Ganoderma</taxon>
    </lineage>
</organism>
<evidence type="ECO:0000313" key="3">
    <source>
        <dbReference type="Proteomes" id="UP000230002"/>
    </source>
</evidence>
<dbReference type="AlphaFoldDB" id="A0A2G8SUL5"/>